<dbReference type="Pfam" id="PF00755">
    <property type="entry name" value="Carn_acyltransf"/>
    <property type="match status" value="1"/>
</dbReference>
<dbReference type="InterPro" id="IPR023213">
    <property type="entry name" value="CAT-like_dom_sf"/>
</dbReference>
<evidence type="ECO:0000259" key="6">
    <source>
        <dbReference type="Pfam" id="PF00755"/>
    </source>
</evidence>
<proteinExistence type="inferred from homology"/>
<evidence type="ECO:0000256" key="5">
    <source>
        <dbReference type="RuleBase" id="RU003801"/>
    </source>
</evidence>
<comment type="similarity">
    <text evidence="1 5">Belongs to the carnitine/choline acetyltransferase family.</text>
</comment>
<evidence type="ECO:0000313" key="8">
    <source>
        <dbReference type="WBParaSite" id="MhA1_Contig722.frz3.fgene1"/>
    </source>
</evidence>
<name>A0A1I8BY52_MELHA</name>
<dbReference type="InterPro" id="IPR042231">
    <property type="entry name" value="Cho/carn_acyl_trans_2"/>
</dbReference>
<dbReference type="PANTHER" id="PTHR22589">
    <property type="entry name" value="CARNITINE O-ACYLTRANSFERASE"/>
    <property type="match status" value="1"/>
</dbReference>
<dbReference type="Proteomes" id="UP000095281">
    <property type="component" value="Unplaced"/>
</dbReference>
<organism evidence="7 8">
    <name type="scientific">Meloidogyne hapla</name>
    <name type="common">Root-knot nematode worm</name>
    <dbReference type="NCBI Taxonomy" id="6305"/>
    <lineage>
        <taxon>Eukaryota</taxon>
        <taxon>Metazoa</taxon>
        <taxon>Ecdysozoa</taxon>
        <taxon>Nematoda</taxon>
        <taxon>Chromadorea</taxon>
        <taxon>Rhabditida</taxon>
        <taxon>Tylenchina</taxon>
        <taxon>Tylenchomorpha</taxon>
        <taxon>Tylenchoidea</taxon>
        <taxon>Meloidogynidae</taxon>
        <taxon>Meloidogyninae</taxon>
        <taxon>Meloidogyne</taxon>
    </lineage>
</organism>
<keyword evidence="3 5" id="KW-0012">Acyltransferase</keyword>
<dbReference type="Gene3D" id="3.30.559.70">
    <property type="entry name" value="Choline/Carnitine o-acyltransferase, domain 2"/>
    <property type="match status" value="1"/>
</dbReference>
<dbReference type="SUPFAM" id="SSF52777">
    <property type="entry name" value="CoA-dependent acyltransferases"/>
    <property type="match status" value="2"/>
</dbReference>
<dbReference type="GO" id="GO:0019254">
    <property type="term" value="P:carnitine metabolic process, CoA-linked"/>
    <property type="evidence" value="ECO:0007669"/>
    <property type="project" value="TreeGrafter"/>
</dbReference>
<evidence type="ECO:0000313" key="7">
    <source>
        <dbReference type="Proteomes" id="UP000095281"/>
    </source>
</evidence>
<dbReference type="Gene3D" id="3.30.559.10">
    <property type="entry name" value="Chloramphenicol acetyltransferase-like domain"/>
    <property type="match status" value="1"/>
</dbReference>
<dbReference type="AlphaFoldDB" id="A0A1I8BY52"/>
<evidence type="ECO:0000256" key="3">
    <source>
        <dbReference type="ARBA" id="ARBA00023315"/>
    </source>
</evidence>
<feature type="domain" description="Choline/carnitine acyltransferase" evidence="6">
    <location>
        <begin position="54"/>
        <end position="623"/>
    </location>
</feature>
<sequence>MTISQLYKKVLSFSYKFKPMPCSTSSPSLISPLNHIRNNVTIPNIPKNNNLPKLPIPQVEHTIEKFLKFSKAILGNEDYGETLIVANKFIESNEAKQLQKKLEERAQKLPNWLTPWWLDIAYLTARTPLPVITSPGVTFPYFKFNGIEGQIDYAAKIIQSALLFHHKILTNDLTPDKGHGHVLFDMEQYKLLFGTTRIPKLKMDKILYGKDQKEWAKHILVVREGNIFKVSVYDNSNKILSIDKLKNQLKGIIENVDTPNTEAINIVSSTDRDTWASVYERIKENNPNEIKILEDSLFLMSLDKEYDKIIKRPEDKNMEMALHGGGAKENSRNRWFDKTLQFYVNENGYGGITYEHTPAEGPPLARLLDFICDQLDANTFEFVSNDPIQHFQRVNFRLELEDGVEIKKAEDNLERVVQNLEVKSLAFNNYGKNVPKRSQLSPDSWIQLALQIAHFRMHIVHPPAYETGTLRKFLEGRTDTIRLPTTESVTFVEAISARPRRMSDNVILTLLEAAVDKHKKYSLEVMNGNGIDRHLLGLKLAALENGQQIPQLFNSKGYQKLMHFKLSTSQVPTKHVLPMGFGPSAADCYGVCYNPQEHKIFFTITAFNECKETSAERFSKELEVALLDMRDLVERTGRLKENAKL</sequence>
<feature type="active site" description="Proton acceptor" evidence="4">
    <location>
        <position position="356"/>
    </location>
</feature>
<keyword evidence="7" id="KW-1185">Reference proteome</keyword>
<accession>A0A1I8BY52</accession>
<dbReference type="OMA" id="WWIQTAY"/>
<protein>
    <submittedName>
        <fullName evidence="8">Carn_acyltransf domain-containing protein</fullName>
    </submittedName>
</protein>
<dbReference type="WBParaSite" id="MhA1_Contig722.frz3.fgene1">
    <property type="protein sequence ID" value="MhA1_Contig722.frz3.fgene1"/>
    <property type="gene ID" value="MhA1_Contig722.frz3.fgene1"/>
</dbReference>
<evidence type="ECO:0000256" key="2">
    <source>
        <dbReference type="ARBA" id="ARBA00022679"/>
    </source>
</evidence>
<evidence type="ECO:0000256" key="1">
    <source>
        <dbReference type="ARBA" id="ARBA00005232"/>
    </source>
</evidence>
<dbReference type="GO" id="GO:0005777">
    <property type="term" value="C:peroxisome"/>
    <property type="evidence" value="ECO:0007669"/>
    <property type="project" value="TreeGrafter"/>
</dbReference>
<evidence type="ECO:0000256" key="4">
    <source>
        <dbReference type="PIRSR" id="PIRSR600542-1"/>
    </source>
</evidence>
<dbReference type="PROSITE" id="PS00440">
    <property type="entry name" value="ACYLTRANSF_C_2"/>
    <property type="match status" value="1"/>
</dbReference>
<dbReference type="InterPro" id="IPR000542">
    <property type="entry name" value="Carn_acyl_trans"/>
</dbReference>
<dbReference type="GO" id="GO:0004092">
    <property type="term" value="F:carnitine O-acetyltransferase activity"/>
    <property type="evidence" value="ECO:0007669"/>
    <property type="project" value="TreeGrafter"/>
</dbReference>
<dbReference type="InterPro" id="IPR039551">
    <property type="entry name" value="Cho/carn_acyl_trans"/>
</dbReference>
<reference evidence="8" key="1">
    <citation type="submission" date="2016-11" db="UniProtKB">
        <authorList>
            <consortium name="WormBaseParasite"/>
        </authorList>
    </citation>
    <scope>IDENTIFICATION</scope>
</reference>
<dbReference type="PANTHER" id="PTHR22589:SF103">
    <property type="entry name" value="CARNITINE O-ACETYL-TRANSFERASE, ISOFORM A-RELATED"/>
    <property type="match status" value="1"/>
</dbReference>
<keyword evidence="2 5" id="KW-0808">Transferase</keyword>